<evidence type="ECO:0000259" key="2">
    <source>
        <dbReference type="Pfam" id="PF07811"/>
    </source>
</evidence>
<reference evidence="4" key="1">
    <citation type="submission" date="2023-06" db="EMBL/GenBank/DDBJ databases">
        <title>Identification and characterization of horizontal gene transfer across gut microbiota members of farm animals based on homology search.</title>
        <authorList>
            <person name="Zeman M."/>
            <person name="Kubasova T."/>
            <person name="Jahodarova E."/>
            <person name="Nykrynova M."/>
            <person name="Rychlik I."/>
        </authorList>
    </citation>
    <scope>NUCLEOTIDE SEQUENCE [LARGE SCALE GENOMIC DNA]</scope>
    <source>
        <strain evidence="4">153_Feed</strain>
    </source>
</reference>
<dbReference type="Proteomes" id="UP001529256">
    <property type="component" value="Unassembled WGS sequence"/>
</dbReference>
<proteinExistence type="predicted"/>
<sequence>MIRLFADAGWGTRGQMTVELAVVTPVVIVMTLIVFNLMRYVVACAAFDQAALDCVVAHGVAPSGEQSERGAVEQVRRALSEALEDYGSCEVDVRAEGAGSSSQGETFALSPLLTRYVCTLTYHPWPLSVRMPGITYGAPFALTHERSLIVDRYRPGVVV</sequence>
<evidence type="ECO:0000256" key="1">
    <source>
        <dbReference type="SAM" id="Phobius"/>
    </source>
</evidence>
<keyword evidence="1" id="KW-1133">Transmembrane helix</keyword>
<keyword evidence="1" id="KW-0472">Membrane</keyword>
<reference evidence="3 4" key="2">
    <citation type="submission" date="2023-06" db="EMBL/GenBank/DDBJ databases">
        <title>Identification and characterization of horizontal gene transfer across gut microbiota members of farm animals based on homology search.</title>
        <authorList>
            <person name="Schwarzerova J."/>
            <person name="Nykrynova M."/>
            <person name="Jureckova K."/>
            <person name="Cejkova D."/>
            <person name="Rychlik I."/>
        </authorList>
    </citation>
    <scope>NUCLEOTIDE SEQUENCE [LARGE SCALE GENOMIC DNA]</scope>
    <source>
        <strain evidence="3 4">153_Feed</strain>
    </source>
</reference>
<dbReference type="InterPro" id="IPR012495">
    <property type="entry name" value="TadE-like_dom"/>
</dbReference>
<feature type="transmembrane region" description="Helical" evidence="1">
    <location>
        <begin position="20"/>
        <end position="42"/>
    </location>
</feature>
<gene>
    <name evidence="3" type="ORF">QUW25_01445</name>
</gene>
<protein>
    <submittedName>
        <fullName evidence="3">Pilus assembly protein</fullName>
    </submittedName>
</protein>
<organism evidence="3 4">
    <name type="scientific">Thermophilibacter provencensis</name>
    <dbReference type="NCBI Taxonomy" id="1852386"/>
    <lineage>
        <taxon>Bacteria</taxon>
        <taxon>Bacillati</taxon>
        <taxon>Actinomycetota</taxon>
        <taxon>Coriobacteriia</taxon>
        <taxon>Coriobacteriales</taxon>
        <taxon>Atopobiaceae</taxon>
        <taxon>Thermophilibacter</taxon>
    </lineage>
</organism>
<dbReference type="EMBL" id="JAUDEA010000001">
    <property type="protein sequence ID" value="MDM8270355.1"/>
    <property type="molecule type" value="Genomic_DNA"/>
</dbReference>
<evidence type="ECO:0000313" key="4">
    <source>
        <dbReference type="Proteomes" id="UP001529256"/>
    </source>
</evidence>
<name>A0ABT7V172_9ACTN</name>
<keyword evidence="1" id="KW-0812">Transmembrane</keyword>
<comment type="caution">
    <text evidence="3">The sequence shown here is derived from an EMBL/GenBank/DDBJ whole genome shotgun (WGS) entry which is preliminary data.</text>
</comment>
<reference evidence="3 4" key="3">
    <citation type="submission" date="2023-06" db="EMBL/GenBank/DDBJ databases">
        <authorList>
            <person name="Zeman M."/>
            <person name="Kubasova T."/>
            <person name="Jahodarova E."/>
            <person name="Nykrynova M."/>
            <person name="Rychlik I."/>
        </authorList>
    </citation>
    <scope>NUCLEOTIDE SEQUENCE [LARGE SCALE GENOMIC DNA]</scope>
    <source>
        <strain evidence="3 4">153_Feed</strain>
    </source>
</reference>
<evidence type="ECO:0000313" key="3">
    <source>
        <dbReference type="EMBL" id="MDM8270355.1"/>
    </source>
</evidence>
<keyword evidence="4" id="KW-1185">Reference proteome</keyword>
<accession>A0ABT7V172</accession>
<feature type="domain" description="TadE-like" evidence="2">
    <location>
        <begin position="14"/>
        <end position="53"/>
    </location>
</feature>
<dbReference type="RefSeq" id="WP_289510455.1">
    <property type="nucleotide sequence ID" value="NZ_JAUDEA010000001.1"/>
</dbReference>
<dbReference type="Pfam" id="PF07811">
    <property type="entry name" value="TadE"/>
    <property type="match status" value="1"/>
</dbReference>